<dbReference type="Gene3D" id="3.30.565.10">
    <property type="entry name" value="Histidine kinase-like ATPase, C-terminal domain"/>
    <property type="match status" value="1"/>
</dbReference>
<dbReference type="InterPro" id="IPR003594">
    <property type="entry name" value="HATPase_dom"/>
</dbReference>
<sequence>MFKANDALARRLLIPSSRSLGDVVSGTARRLLYAFSLLVLAFGAAAYAALEGMAEIHEALHSVRRQETAVRTTLSLATAVRDIYAHLAHTLILGNASHLPLYDGAHRRALALLDEVQAQADTPAEQAQVDTIRRTTAELDLLFREAFVPAVLRRDRDTAVREHARALELVGVIQESADTLASHYERAIGNFEEHASTVQHASFRWTLAILAAAALLAVGVGLYIGRSVARPVSLLEAGAARIAAGDLTTRIALDRPDEFGRLAQQFNRMTAALREHQERLVHSERLAGIGRLAAGVAHEINNPLGVILGYVRLLQRKAEGALADDLRIIEEETLRCRDIVEGLLDLSRPLQVPGETLALRELVEEVISRLRESIQLSDVSLTVEGDAQVAGHPQRLRQVVTNLVKNAVEAARPSGQVKVAIHAREGEVALSVSDTGSGLTPEAHERLFEPFFTTKPQGTGLGLAVSQAIAQAHGGHIQPRNLPGRGAEFTLHLPRSTP</sequence>
<feature type="transmembrane region" description="Helical" evidence="11">
    <location>
        <begin position="205"/>
        <end position="225"/>
    </location>
</feature>
<dbReference type="PANTHER" id="PTHR43065:SF10">
    <property type="entry name" value="PEROXIDE STRESS-ACTIVATED HISTIDINE KINASE MAK3"/>
    <property type="match status" value="1"/>
</dbReference>
<dbReference type="KEGG" id="mmas:MYMAC_001867"/>
<dbReference type="InterPro" id="IPR036890">
    <property type="entry name" value="HATPase_C_sf"/>
</dbReference>
<feature type="region of interest" description="Disordered" evidence="10">
    <location>
        <begin position="477"/>
        <end position="498"/>
    </location>
</feature>
<evidence type="ECO:0000256" key="2">
    <source>
        <dbReference type="ARBA" id="ARBA00004370"/>
    </source>
</evidence>
<dbReference type="SUPFAM" id="SSF47384">
    <property type="entry name" value="Homodimeric domain of signal transducing histidine kinase"/>
    <property type="match status" value="1"/>
</dbReference>
<dbReference type="EC" id="2.7.13.3" evidence="3"/>
<dbReference type="Pfam" id="PF00672">
    <property type="entry name" value="HAMP"/>
    <property type="match status" value="1"/>
</dbReference>
<dbReference type="RefSeq" id="WP_239989445.1">
    <property type="nucleotide sequence ID" value="NZ_CP022203.1"/>
</dbReference>
<dbReference type="SMART" id="SM00388">
    <property type="entry name" value="HisKA"/>
    <property type="match status" value="1"/>
</dbReference>
<dbReference type="InterPro" id="IPR005467">
    <property type="entry name" value="His_kinase_dom"/>
</dbReference>
<evidence type="ECO:0000256" key="11">
    <source>
        <dbReference type="SAM" id="Phobius"/>
    </source>
</evidence>
<dbReference type="CDD" id="cd00082">
    <property type="entry name" value="HisKA"/>
    <property type="match status" value="1"/>
</dbReference>
<keyword evidence="6" id="KW-0547">Nucleotide-binding</keyword>
<dbReference type="Gene3D" id="6.10.340.10">
    <property type="match status" value="1"/>
</dbReference>
<organism evidence="14 15">
    <name type="scientific">Corallococcus macrosporus DSM 14697</name>
    <dbReference type="NCBI Taxonomy" id="1189310"/>
    <lineage>
        <taxon>Bacteria</taxon>
        <taxon>Pseudomonadati</taxon>
        <taxon>Myxococcota</taxon>
        <taxon>Myxococcia</taxon>
        <taxon>Myxococcales</taxon>
        <taxon>Cystobacterineae</taxon>
        <taxon>Myxococcaceae</taxon>
        <taxon>Corallococcus</taxon>
    </lineage>
</organism>
<feature type="transmembrane region" description="Helical" evidence="11">
    <location>
        <begin position="31"/>
        <end position="50"/>
    </location>
</feature>
<evidence type="ECO:0000256" key="8">
    <source>
        <dbReference type="ARBA" id="ARBA00022840"/>
    </source>
</evidence>
<keyword evidence="4" id="KW-0597">Phosphoprotein</keyword>
<dbReference type="InterPro" id="IPR004358">
    <property type="entry name" value="Sig_transdc_His_kin-like_C"/>
</dbReference>
<keyword evidence="9" id="KW-0902">Two-component regulatory system</keyword>
<dbReference type="InterPro" id="IPR003661">
    <property type="entry name" value="HisK_dim/P_dom"/>
</dbReference>
<dbReference type="SUPFAM" id="SSF55874">
    <property type="entry name" value="ATPase domain of HSP90 chaperone/DNA topoisomerase II/histidine kinase"/>
    <property type="match status" value="1"/>
</dbReference>
<evidence type="ECO:0000313" key="14">
    <source>
        <dbReference type="EMBL" id="ATB46275.1"/>
    </source>
</evidence>
<keyword evidence="7 14" id="KW-0418">Kinase</keyword>
<dbReference type="InterPro" id="IPR003660">
    <property type="entry name" value="HAMP_dom"/>
</dbReference>
<feature type="domain" description="HAMP" evidence="13">
    <location>
        <begin position="226"/>
        <end position="278"/>
    </location>
</feature>
<name>A0A250JR24_9BACT</name>
<evidence type="ECO:0000259" key="12">
    <source>
        <dbReference type="PROSITE" id="PS50109"/>
    </source>
</evidence>
<keyword evidence="5" id="KW-0808">Transferase</keyword>
<protein>
    <recommendedName>
        <fullName evidence="3">histidine kinase</fullName>
        <ecNumber evidence="3">2.7.13.3</ecNumber>
    </recommendedName>
</protein>
<dbReference type="Proteomes" id="UP000217343">
    <property type="component" value="Chromosome"/>
</dbReference>
<dbReference type="PROSITE" id="PS50885">
    <property type="entry name" value="HAMP"/>
    <property type="match status" value="1"/>
</dbReference>
<dbReference type="GO" id="GO:0016020">
    <property type="term" value="C:membrane"/>
    <property type="evidence" value="ECO:0007669"/>
    <property type="project" value="UniProtKB-SubCell"/>
</dbReference>
<accession>A0A250JR24</accession>
<keyword evidence="8" id="KW-0067">ATP-binding</keyword>
<evidence type="ECO:0000256" key="5">
    <source>
        <dbReference type="ARBA" id="ARBA00022679"/>
    </source>
</evidence>
<dbReference type="SMART" id="SM00387">
    <property type="entry name" value="HATPase_c"/>
    <property type="match status" value="1"/>
</dbReference>
<dbReference type="GO" id="GO:0005524">
    <property type="term" value="F:ATP binding"/>
    <property type="evidence" value="ECO:0007669"/>
    <property type="project" value="UniProtKB-KW"/>
</dbReference>
<dbReference type="SMART" id="SM00304">
    <property type="entry name" value="HAMP"/>
    <property type="match status" value="1"/>
</dbReference>
<evidence type="ECO:0000256" key="1">
    <source>
        <dbReference type="ARBA" id="ARBA00000085"/>
    </source>
</evidence>
<evidence type="ECO:0000256" key="6">
    <source>
        <dbReference type="ARBA" id="ARBA00022741"/>
    </source>
</evidence>
<dbReference type="InterPro" id="IPR036097">
    <property type="entry name" value="HisK_dim/P_sf"/>
</dbReference>
<evidence type="ECO:0000259" key="13">
    <source>
        <dbReference type="PROSITE" id="PS50885"/>
    </source>
</evidence>
<dbReference type="CDD" id="cd06225">
    <property type="entry name" value="HAMP"/>
    <property type="match status" value="1"/>
</dbReference>
<dbReference type="Pfam" id="PF00512">
    <property type="entry name" value="HisKA"/>
    <property type="match status" value="1"/>
</dbReference>
<dbReference type="GO" id="GO:0000155">
    <property type="term" value="F:phosphorelay sensor kinase activity"/>
    <property type="evidence" value="ECO:0007669"/>
    <property type="project" value="InterPro"/>
</dbReference>
<keyword evidence="15" id="KW-1185">Reference proteome</keyword>
<evidence type="ECO:0000256" key="9">
    <source>
        <dbReference type="ARBA" id="ARBA00023012"/>
    </source>
</evidence>
<evidence type="ECO:0000313" key="15">
    <source>
        <dbReference type="Proteomes" id="UP000217343"/>
    </source>
</evidence>
<gene>
    <name evidence="14" type="ORF">MYMAC_001867</name>
</gene>
<dbReference type="PROSITE" id="PS50109">
    <property type="entry name" value="HIS_KIN"/>
    <property type="match status" value="1"/>
</dbReference>
<comment type="subcellular location">
    <subcellularLocation>
        <location evidence="2">Membrane</location>
    </subcellularLocation>
</comment>
<evidence type="ECO:0000256" key="10">
    <source>
        <dbReference type="SAM" id="MobiDB-lite"/>
    </source>
</evidence>
<comment type="catalytic activity">
    <reaction evidence="1">
        <text>ATP + protein L-histidine = ADP + protein N-phospho-L-histidine.</text>
        <dbReference type="EC" id="2.7.13.3"/>
    </reaction>
</comment>
<proteinExistence type="predicted"/>
<dbReference type="EMBL" id="CP022203">
    <property type="protein sequence ID" value="ATB46275.1"/>
    <property type="molecule type" value="Genomic_DNA"/>
</dbReference>
<dbReference type="PANTHER" id="PTHR43065">
    <property type="entry name" value="SENSOR HISTIDINE KINASE"/>
    <property type="match status" value="1"/>
</dbReference>
<feature type="domain" description="Histidine kinase" evidence="12">
    <location>
        <begin position="295"/>
        <end position="497"/>
    </location>
</feature>
<evidence type="ECO:0000256" key="4">
    <source>
        <dbReference type="ARBA" id="ARBA00022553"/>
    </source>
</evidence>
<dbReference type="AlphaFoldDB" id="A0A250JR24"/>
<dbReference type="Pfam" id="PF02518">
    <property type="entry name" value="HATPase_c"/>
    <property type="match status" value="1"/>
</dbReference>
<keyword evidence="11" id="KW-0812">Transmembrane</keyword>
<evidence type="ECO:0000256" key="7">
    <source>
        <dbReference type="ARBA" id="ARBA00022777"/>
    </source>
</evidence>
<keyword evidence="11" id="KW-0472">Membrane</keyword>
<dbReference type="Gene3D" id="1.10.287.130">
    <property type="match status" value="1"/>
</dbReference>
<evidence type="ECO:0000256" key="3">
    <source>
        <dbReference type="ARBA" id="ARBA00012438"/>
    </source>
</evidence>
<reference evidence="14 15" key="1">
    <citation type="submission" date="2017-06" db="EMBL/GenBank/DDBJ databases">
        <title>Sequencing and comparative analysis of myxobacterial genomes.</title>
        <authorList>
            <person name="Rupp O."/>
            <person name="Goesmann A."/>
            <person name="Sogaard-Andersen L."/>
        </authorList>
    </citation>
    <scope>NUCLEOTIDE SEQUENCE [LARGE SCALE GENOMIC DNA]</scope>
    <source>
        <strain evidence="14 15">DSM 14697</strain>
    </source>
</reference>
<keyword evidence="11" id="KW-1133">Transmembrane helix</keyword>
<dbReference type="SUPFAM" id="SSF158472">
    <property type="entry name" value="HAMP domain-like"/>
    <property type="match status" value="1"/>
</dbReference>
<dbReference type="PRINTS" id="PR00344">
    <property type="entry name" value="BCTRLSENSOR"/>
</dbReference>